<organism evidence="7 8">
    <name type="scientific">Microvirga makkahensis</name>
    <dbReference type="NCBI Taxonomy" id="1128670"/>
    <lineage>
        <taxon>Bacteria</taxon>
        <taxon>Pseudomonadati</taxon>
        <taxon>Pseudomonadota</taxon>
        <taxon>Alphaproteobacteria</taxon>
        <taxon>Hyphomicrobiales</taxon>
        <taxon>Methylobacteriaceae</taxon>
        <taxon>Microvirga</taxon>
    </lineage>
</organism>
<dbReference type="InterPro" id="IPR022411">
    <property type="entry name" value="C-typ_cyt_methanol_metab-rel"/>
</dbReference>
<keyword evidence="3" id="KW-0408">Iron</keyword>
<evidence type="ECO:0000259" key="6">
    <source>
        <dbReference type="Pfam" id="PF13442"/>
    </source>
</evidence>
<sequence length="172" mass="18765">MRPKVAVAIKVGLVAFLLAPAGEPRAEPATPAREEDGKFFDAEGNPTYRIKADGTVDWYTYSGFRRYHGDCHTCHGPDAAGSSYAPALADSLKNMTYQQFTEVVIQGRQVARSGNTSVMPSFGTNQNVVCYLDDIYVYLRARAEGALDRGRPEKRDEKPQAAKDAEKACLGG</sequence>
<dbReference type="InterPro" id="IPR009056">
    <property type="entry name" value="Cyt_c-like_dom"/>
</dbReference>
<evidence type="ECO:0000256" key="1">
    <source>
        <dbReference type="ARBA" id="ARBA00022617"/>
    </source>
</evidence>
<dbReference type="Proteomes" id="UP000436483">
    <property type="component" value="Unassembled WGS sequence"/>
</dbReference>
<evidence type="ECO:0000256" key="5">
    <source>
        <dbReference type="SAM" id="SignalP"/>
    </source>
</evidence>
<dbReference type="Pfam" id="PF13442">
    <property type="entry name" value="Cytochrome_CBB3"/>
    <property type="match status" value="1"/>
</dbReference>
<keyword evidence="5" id="KW-0732">Signal</keyword>
<dbReference type="SUPFAM" id="SSF46626">
    <property type="entry name" value="Cytochrome c"/>
    <property type="match status" value="1"/>
</dbReference>
<evidence type="ECO:0000313" key="7">
    <source>
        <dbReference type="EMBL" id="MXQ12077.1"/>
    </source>
</evidence>
<dbReference type="GO" id="GO:0009055">
    <property type="term" value="F:electron transfer activity"/>
    <property type="evidence" value="ECO:0007669"/>
    <property type="project" value="InterPro"/>
</dbReference>
<evidence type="ECO:0000256" key="2">
    <source>
        <dbReference type="ARBA" id="ARBA00022723"/>
    </source>
</evidence>
<gene>
    <name evidence="7" type="ORF">GR328_11490</name>
</gene>
<keyword evidence="1" id="KW-0349">Heme</keyword>
<evidence type="ECO:0000313" key="8">
    <source>
        <dbReference type="Proteomes" id="UP000436483"/>
    </source>
</evidence>
<accession>A0A7X3SP47</accession>
<dbReference type="NCBIfam" id="TIGR03874">
    <property type="entry name" value="4cys_cytochr"/>
    <property type="match status" value="1"/>
</dbReference>
<dbReference type="EMBL" id="WURB01000007">
    <property type="protein sequence ID" value="MXQ12077.1"/>
    <property type="molecule type" value="Genomic_DNA"/>
</dbReference>
<feature type="domain" description="Cytochrome c" evidence="6">
    <location>
        <begin position="62"/>
        <end position="138"/>
    </location>
</feature>
<comment type="caution">
    <text evidence="7">The sequence shown here is derived from an EMBL/GenBank/DDBJ whole genome shotgun (WGS) entry which is preliminary data.</text>
</comment>
<proteinExistence type="predicted"/>
<name>A0A7X3SP47_9HYPH</name>
<feature type="chain" id="PRO_5031433144" evidence="5">
    <location>
        <begin position="27"/>
        <end position="172"/>
    </location>
</feature>
<dbReference type="GO" id="GO:0046872">
    <property type="term" value="F:metal ion binding"/>
    <property type="evidence" value="ECO:0007669"/>
    <property type="project" value="UniProtKB-KW"/>
</dbReference>
<reference evidence="7 8" key="1">
    <citation type="submission" date="2019-12" db="EMBL/GenBank/DDBJ databases">
        <authorList>
            <person name="Yuan C.-G."/>
        </authorList>
    </citation>
    <scope>NUCLEOTIDE SEQUENCE [LARGE SCALE GENOMIC DNA]</scope>
    <source>
        <strain evidence="7 8">KCTC 23863</strain>
    </source>
</reference>
<keyword evidence="2" id="KW-0479">Metal-binding</keyword>
<dbReference type="Gene3D" id="1.10.760.10">
    <property type="entry name" value="Cytochrome c-like domain"/>
    <property type="match status" value="1"/>
</dbReference>
<keyword evidence="8" id="KW-1185">Reference proteome</keyword>
<dbReference type="InterPro" id="IPR036909">
    <property type="entry name" value="Cyt_c-like_dom_sf"/>
</dbReference>
<dbReference type="OrthoDB" id="5770300at2"/>
<evidence type="ECO:0000256" key="4">
    <source>
        <dbReference type="SAM" id="MobiDB-lite"/>
    </source>
</evidence>
<feature type="region of interest" description="Disordered" evidence="4">
    <location>
        <begin position="147"/>
        <end position="172"/>
    </location>
</feature>
<feature type="signal peptide" evidence="5">
    <location>
        <begin position="1"/>
        <end position="26"/>
    </location>
</feature>
<reference evidence="7 8" key="2">
    <citation type="submission" date="2020-01" db="EMBL/GenBank/DDBJ databases">
        <title>Microvirga sp. nov., an arsenate reduction bacterium isolated from Tibet hotspring sediments.</title>
        <authorList>
            <person name="Xian W.-D."/>
            <person name="Li W.-J."/>
        </authorList>
    </citation>
    <scope>NUCLEOTIDE SEQUENCE [LARGE SCALE GENOMIC DNA]</scope>
    <source>
        <strain evidence="7 8">KCTC 23863</strain>
    </source>
</reference>
<evidence type="ECO:0000256" key="3">
    <source>
        <dbReference type="ARBA" id="ARBA00023004"/>
    </source>
</evidence>
<protein>
    <submittedName>
        <fullName evidence="7">C-type cytochrome, methanol metabolism-related</fullName>
    </submittedName>
</protein>
<dbReference type="GO" id="GO:0020037">
    <property type="term" value="F:heme binding"/>
    <property type="evidence" value="ECO:0007669"/>
    <property type="project" value="InterPro"/>
</dbReference>
<dbReference type="AlphaFoldDB" id="A0A7X3SP47"/>